<reference evidence="3" key="1">
    <citation type="journal article" date="2019" name="Int. J. Syst. Evol. Microbiol.">
        <title>The Global Catalogue of Microorganisms (GCM) 10K type strain sequencing project: providing services to taxonomists for standard genome sequencing and annotation.</title>
        <authorList>
            <consortium name="The Broad Institute Genomics Platform"/>
            <consortium name="The Broad Institute Genome Sequencing Center for Infectious Disease"/>
            <person name="Wu L."/>
            <person name="Ma J."/>
        </authorList>
    </citation>
    <scope>NUCLEOTIDE SEQUENCE [LARGE SCALE GENOMIC DNA]</scope>
    <source>
        <strain evidence="3">JCM 17626</strain>
    </source>
</reference>
<feature type="signal peptide" evidence="1">
    <location>
        <begin position="1"/>
        <end position="24"/>
    </location>
</feature>
<dbReference type="Gene3D" id="3.40.390.10">
    <property type="entry name" value="Collagenase (Catalytic Domain)"/>
    <property type="match status" value="1"/>
</dbReference>
<feature type="chain" id="PRO_5047043844" description="Dual-action HEIGH metallo-peptidase" evidence="1">
    <location>
        <begin position="25"/>
        <end position="320"/>
    </location>
</feature>
<dbReference type="EMBL" id="BAABBY010000001">
    <property type="protein sequence ID" value="GAA4196933.1"/>
    <property type="molecule type" value="Genomic_DNA"/>
</dbReference>
<evidence type="ECO:0008006" key="4">
    <source>
        <dbReference type="Google" id="ProtNLM"/>
    </source>
</evidence>
<dbReference type="InterPro" id="IPR024653">
    <property type="entry name" value="Peptidase_M10/M27/M57"/>
</dbReference>
<comment type="caution">
    <text evidence="2">The sequence shown here is derived from an EMBL/GenBank/DDBJ whole genome shotgun (WGS) entry which is preliminary data.</text>
</comment>
<dbReference type="InterPro" id="IPR024079">
    <property type="entry name" value="MetalloPept_cat_dom_sf"/>
</dbReference>
<organism evidence="2 3">
    <name type="scientific">Pedobacter jeongneungensis</name>
    <dbReference type="NCBI Taxonomy" id="947309"/>
    <lineage>
        <taxon>Bacteria</taxon>
        <taxon>Pseudomonadati</taxon>
        <taxon>Bacteroidota</taxon>
        <taxon>Sphingobacteriia</taxon>
        <taxon>Sphingobacteriales</taxon>
        <taxon>Sphingobacteriaceae</taxon>
        <taxon>Pedobacter</taxon>
    </lineage>
</organism>
<dbReference type="RefSeq" id="WP_344848849.1">
    <property type="nucleotide sequence ID" value="NZ_BAABBY010000001.1"/>
</dbReference>
<dbReference type="SUPFAM" id="SSF55486">
    <property type="entry name" value="Metalloproteases ('zincins'), catalytic domain"/>
    <property type="match status" value="1"/>
</dbReference>
<proteinExistence type="predicted"/>
<keyword evidence="1" id="KW-0732">Signal</keyword>
<keyword evidence="3" id="KW-1185">Reference proteome</keyword>
<sequence length="320" mass="34424">MKNLKKTKQLGLMICSFAVFLIMALPSCKKNGGDELSDTKAPNQSKLTEAEEILIMKAGFSTTDAEKIGDSYLVEGDILMSAKDLTHQKELREQLTAKTGPSTEQYKSGYTLAAKYINNGQIKIKVDGGNLQKLVTDATTIAIKRYNDLKLKTTFVLETSSTGTSDIVVTMKDLGGRNANGQIILGQAGGFPTADGKPGPGFALNNQYYNATDFTATELAAVVAHELGHCVGFRHTDYVDRRSCGIGSTGEPTIVYLTNPEGTKYLLDANGKKIPDLTLTASLIPGTPKTDANSWMRSCNAPGAFTANDKVAIYYLLGKQ</sequence>
<accession>A0ABP8B316</accession>
<gene>
    <name evidence="2" type="ORF">GCM10022289_03390</name>
</gene>
<evidence type="ECO:0000313" key="2">
    <source>
        <dbReference type="EMBL" id="GAA4196933.1"/>
    </source>
</evidence>
<evidence type="ECO:0000256" key="1">
    <source>
        <dbReference type="SAM" id="SignalP"/>
    </source>
</evidence>
<evidence type="ECO:0000313" key="3">
    <source>
        <dbReference type="Proteomes" id="UP001501772"/>
    </source>
</evidence>
<dbReference type="Proteomes" id="UP001501772">
    <property type="component" value="Unassembled WGS sequence"/>
</dbReference>
<name>A0ABP8B316_9SPHI</name>
<protein>
    <recommendedName>
        <fullName evidence="4">Dual-action HEIGH metallo-peptidase</fullName>
    </recommendedName>
</protein>
<dbReference type="Pfam" id="PF12388">
    <property type="entry name" value="Peptidase_M57"/>
    <property type="match status" value="1"/>
</dbReference>